<dbReference type="Gene3D" id="1.10.3720.10">
    <property type="entry name" value="MetI-like"/>
    <property type="match status" value="1"/>
</dbReference>
<gene>
    <name evidence="13" type="ORF">SAMN02745220_03071</name>
</gene>
<dbReference type="OrthoDB" id="9782004at2"/>
<comment type="function">
    <text evidence="9">Required for the activity of the bacterial periplasmic transport system of putrescine and spermidine.</text>
</comment>
<name>A0A1M7YAV0_9BACT</name>
<evidence type="ECO:0000313" key="14">
    <source>
        <dbReference type="Proteomes" id="UP000184603"/>
    </source>
</evidence>
<dbReference type="CDD" id="cd06261">
    <property type="entry name" value="TM_PBP2"/>
    <property type="match status" value="1"/>
</dbReference>
<reference evidence="13 14" key="1">
    <citation type="submission" date="2016-12" db="EMBL/GenBank/DDBJ databases">
        <authorList>
            <person name="Song W.-J."/>
            <person name="Kurnit D.M."/>
        </authorList>
    </citation>
    <scope>NUCLEOTIDE SEQUENCE [LARGE SCALE GENOMIC DNA]</scope>
    <source>
        <strain evidence="13 14">DSM 18488</strain>
    </source>
</reference>
<evidence type="ECO:0000256" key="4">
    <source>
        <dbReference type="ARBA" id="ARBA00022475"/>
    </source>
</evidence>
<dbReference type="PROSITE" id="PS50928">
    <property type="entry name" value="ABC_TM1"/>
    <property type="match status" value="1"/>
</dbReference>
<feature type="domain" description="ABC transmembrane type-1" evidence="12">
    <location>
        <begin position="58"/>
        <end position="246"/>
    </location>
</feature>
<dbReference type="AlphaFoldDB" id="A0A1M7YAV0"/>
<protein>
    <recommendedName>
        <fullName evidence="10">Spermidine/putrescine transport system permease protein PotC</fullName>
    </recommendedName>
</protein>
<feature type="transmembrane region" description="Helical" evidence="11">
    <location>
        <begin position="62"/>
        <end position="86"/>
    </location>
</feature>
<keyword evidence="3 11" id="KW-0813">Transport</keyword>
<dbReference type="SUPFAM" id="SSF161098">
    <property type="entry name" value="MetI-like"/>
    <property type="match status" value="1"/>
</dbReference>
<evidence type="ECO:0000256" key="1">
    <source>
        <dbReference type="ARBA" id="ARBA00004429"/>
    </source>
</evidence>
<evidence type="ECO:0000256" key="3">
    <source>
        <dbReference type="ARBA" id="ARBA00022448"/>
    </source>
</evidence>
<dbReference type="PANTHER" id="PTHR43848:SF5">
    <property type="entry name" value="SPERMIDINE_PUTRESCINE TRANSPORT SYSTEM PERMEASE PROTEIN POTC"/>
    <property type="match status" value="1"/>
</dbReference>
<dbReference type="PANTHER" id="PTHR43848">
    <property type="entry name" value="PUTRESCINE TRANSPORT SYSTEM PERMEASE PROTEIN POTI"/>
    <property type="match status" value="1"/>
</dbReference>
<feature type="transmembrane region" description="Helical" evidence="11">
    <location>
        <begin position="228"/>
        <end position="250"/>
    </location>
</feature>
<evidence type="ECO:0000256" key="10">
    <source>
        <dbReference type="ARBA" id="ARBA00039580"/>
    </source>
</evidence>
<dbReference type="InterPro" id="IPR000515">
    <property type="entry name" value="MetI-like"/>
</dbReference>
<keyword evidence="5" id="KW-0997">Cell inner membrane</keyword>
<evidence type="ECO:0000259" key="12">
    <source>
        <dbReference type="PROSITE" id="PS50928"/>
    </source>
</evidence>
<keyword evidence="6 11" id="KW-0812">Transmembrane</keyword>
<evidence type="ECO:0000256" key="11">
    <source>
        <dbReference type="RuleBase" id="RU363032"/>
    </source>
</evidence>
<evidence type="ECO:0000313" key="13">
    <source>
        <dbReference type="EMBL" id="SHO49755.1"/>
    </source>
</evidence>
<dbReference type="RefSeq" id="WP_073614501.1">
    <property type="nucleotide sequence ID" value="NZ_FRFE01000015.1"/>
</dbReference>
<sequence>MRTLRFFFFTGIFLYLYVPIGILIVNAFNLNRYGLKWDGFTLKWFSGMLANPGLMEATRHSLVIAVCAATIATAIGCFAAIGFSRYRFAGRRILQGTLMTLMMAPDIILAISLLVLFVAIGVSLGFWSLLLAHITFCLPFTMMTVSARLQGFDPFLLDAARDLGASEGQLLGRVVLPLLQPALLSSWLLSFTLSLDDVIVSSFVTGPAYDVLPLKIFSMVKVGVKPEVNALATLMVVLSLVLVIISQLFLKEREKNGKNQ</sequence>
<organism evidence="13 14">
    <name type="scientific">Desulfopila aestuarii DSM 18488</name>
    <dbReference type="NCBI Taxonomy" id="1121416"/>
    <lineage>
        <taxon>Bacteria</taxon>
        <taxon>Pseudomonadati</taxon>
        <taxon>Thermodesulfobacteriota</taxon>
        <taxon>Desulfobulbia</taxon>
        <taxon>Desulfobulbales</taxon>
        <taxon>Desulfocapsaceae</taxon>
        <taxon>Desulfopila</taxon>
    </lineage>
</organism>
<evidence type="ECO:0000256" key="7">
    <source>
        <dbReference type="ARBA" id="ARBA00022989"/>
    </source>
</evidence>
<keyword evidence="4" id="KW-1003">Cell membrane</keyword>
<evidence type="ECO:0000256" key="2">
    <source>
        <dbReference type="ARBA" id="ARBA00007069"/>
    </source>
</evidence>
<dbReference type="InterPro" id="IPR051789">
    <property type="entry name" value="Bact_Polyamine_Transport"/>
</dbReference>
<evidence type="ECO:0000256" key="5">
    <source>
        <dbReference type="ARBA" id="ARBA00022519"/>
    </source>
</evidence>
<keyword evidence="8 11" id="KW-0472">Membrane</keyword>
<dbReference type="EMBL" id="FRFE01000015">
    <property type="protein sequence ID" value="SHO49755.1"/>
    <property type="molecule type" value="Genomic_DNA"/>
</dbReference>
<proteinExistence type="inferred from homology"/>
<keyword evidence="14" id="KW-1185">Reference proteome</keyword>
<dbReference type="GO" id="GO:0005886">
    <property type="term" value="C:plasma membrane"/>
    <property type="evidence" value="ECO:0007669"/>
    <property type="project" value="UniProtKB-SubCell"/>
</dbReference>
<keyword evidence="7 11" id="KW-1133">Transmembrane helix</keyword>
<feature type="transmembrane region" description="Helical" evidence="11">
    <location>
        <begin position="7"/>
        <end position="28"/>
    </location>
</feature>
<dbReference type="Pfam" id="PF00528">
    <property type="entry name" value="BPD_transp_1"/>
    <property type="match status" value="1"/>
</dbReference>
<comment type="subcellular location">
    <subcellularLocation>
        <location evidence="1">Cell inner membrane</location>
        <topology evidence="1">Multi-pass membrane protein</topology>
    </subcellularLocation>
    <subcellularLocation>
        <location evidence="11">Cell membrane</location>
        <topology evidence="11">Multi-pass membrane protein</topology>
    </subcellularLocation>
</comment>
<dbReference type="GO" id="GO:0055085">
    <property type="term" value="P:transmembrane transport"/>
    <property type="evidence" value="ECO:0007669"/>
    <property type="project" value="InterPro"/>
</dbReference>
<dbReference type="Proteomes" id="UP000184603">
    <property type="component" value="Unassembled WGS sequence"/>
</dbReference>
<feature type="transmembrane region" description="Helical" evidence="11">
    <location>
        <begin position="98"/>
        <end position="120"/>
    </location>
</feature>
<evidence type="ECO:0000256" key="8">
    <source>
        <dbReference type="ARBA" id="ARBA00023136"/>
    </source>
</evidence>
<dbReference type="STRING" id="1121416.SAMN02745220_03071"/>
<dbReference type="NCBIfam" id="NF007047">
    <property type="entry name" value="PRK09500.1"/>
    <property type="match status" value="1"/>
</dbReference>
<evidence type="ECO:0000256" key="6">
    <source>
        <dbReference type="ARBA" id="ARBA00022692"/>
    </source>
</evidence>
<evidence type="ECO:0000256" key="9">
    <source>
        <dbReference type="ARBA" id="ARBA00037216"/>
    </source>
</evidence>
<accession>A0A1M7YAV0</accession>
<dbReference type="InterPro" id="IPR035906">
    <property type="entry name" value="MetI-like_sf"/>
</dbReference>
<comment type="similarity">
    <text evidence="2">Belongs to the binding-protein-dependent transport system permease family. CysTW subfamily.</text>
</comment>